<dbReference type="InterPro" id="IPR023214">
    <property type="entry name" value="HAD_sf"/>
</dbReference>
<dbReference type="InterPro" id="IPR036412">
    <property type="entry name" value="HAD-like_sf"/>
</dbReference>
<dbReference type="RefSeq" id="WP_091696642.1">
    <property type="nucleotide sequence ID" value="NZ_FPCG01000004.1"/>
</dbReference>
<dbReference type="Pfam" id="PF13242">
    <property type="entry name" value="Hydrolase_like"/>
    <property type="match status" value="1"/>
</dbReference>
<feature type="binding site" evidence="4">
    <location>
        <position position="17"/>
    </location>
    <ligand>
        <name>Mg(2+)</name>
        <dbReference type="ChEBI" id="CHEBI:18420"/>
    </ligand>
</feature>
<dbReference type="Pfam" id="PF13344">
    <property type="entry name" value="Hydrolase_6"/>
    <property type="match status" value="1"/>
</dbReference>
<evidence type="ECO:0000313" key="6">
    <source>
        <dbReference type="Proteomes" id="UP000198881"/>
    </source>
</evidence>
<keyword evidence="4" id="KW-0460">Magnesium</keyword>
<dbReference type="PANTHER" id="PTHR19288:SF95">
    <property type="entry name" value="D-GLYCEROL 3-PHOSPHATE PHOSPHATASE"/>
    <property type="match status" value="1"/>
</dbReference>
<evidence type="ECO:0000256" key="2">
    <source>
        <dbReference type="PIRSR" id="PIRSR000915-1"/>
    </source>
</evidence>
<feature type="binding site" evidence="4">
    <location>
        <position position="15"/>
    </location>
    <ligand>
        <name>Mg(2+)</name>
        <dbReference type="ChEBI" id="CHEBI:18420"/>
    </ligand>
</feature>
<feature type="binding site" evidence="3">
    <location>
        <position position="191"/>
    </location>
    <ligand>
        <name>substrate</name>
    </ligand>
</feature>
<dbReference type="NCBIfam" id="TIGR01460">
    <property type="entry name" value="HAD-SF-IIA"/>
    <property type="match status" value="1"/>
</dbReference>
<dbReference type="Gene3D" id="3.40.50.1000">
    <property type="entry name" value="HAD superfamily/HAD-like"/>
    <property type="match status" value="2"/>
</dbReference>
<gene>
    <name evidence="5" type="ORF">SAMN04487966_104273</name>
</gene>
<dbReference type="OrthoDB" id="3400930at2"/>
<keyword evidence="5" id="KW-0378">Hydrolase</keyword>
<dbReference type="SUPFAM" id="SSF56784">
    <property type="entry name" value="HAD-like"/>
    <property type="match status" value="1"/>
</dbReference>
<dbReference type="GO" id="GO:0016791">
    <property type="term" value="F:phosphatase activity"/>
    <property type="evidence" value="ECO:0007669"/>
    <property type="project" value="TreeGrafter"/>
</dbReference>
<dbReference type="Proteomes" id="UP000198881">
    <property type="component" value="Unassembled WGS sequence"/>
</dbReference>
<evidence type="ECO:0000313" key="5">
    <source>
        <dbReference type="EMBL" id="SFV22702.1"/>
    </source>
</evidence>
<dbReference type="InterPro" id="IPR006357">
    <property type="entry name" value="HAD-SF_hydro_IIA"/>
</dbReference>
<protein>
    <submittedName>
        <fullName evidence="5">HAD-superfamily subfamily IIA hydrolase, TIGR01457</fullName>
    </submittedName>
</protein>
<dbReference type="GO" id="GO:0046872">
    <property type="term" value="F:metal ion binding"/>
    <property type="evidence" value="ECO:0007669"/>
    <property type="project" value="UniProtKB-KW"/>
</dbReference>
<dbReference type="AlphaFoldDB" id="A0A1I7MLC0"/>
<accession>A0A1I7MLC0</accession>
<keyword evidence="6" id="KW-1185">Reference proteome</keyword>
<dbReference type="EMBL" id="FPCG01000004">
    <property type="protein sequence ID" value="SFV22702.1"/>
    <property type="molecule type" value="Genomic_DNA"/>
</dbReference>
<dbReference type="PANTHER" id="PTHR19288">
    <property type="entry name" value="4-NITROPHENYLPHOSPHATASE-RELATED"/>
    <property type="match status" value="1"/>
</dbReference>
<name>A0A1I7MLC0_9MICC</name>
<keyword evidence="4" id="KW-0479">Metal-binding</keyword>
<evidence type="ECO:0000256" key="1">
    <source>
        <dbReference type="PIRNR" id="PIRNR000915"/>
    </source>
</evidence>
<organism evidence="5 6">
    <name type="scientific">Micrococcus terreus</name>
    <dbReference type="NCBI Taxonomy" id="574650"/>
    <lineage>
        <taxon>Bacteria</taxon>
        <taxon>Bacillati</taxon>
        <taxon>Actinomycetota</taxon>
        <taxon>Actinomycetes</taxon>
        <taxon>Micrococcales</taxon>
        <taxon>Micrococcaceae</taxon>
        <taxon>Micrococcus</taxon>
    </lineage>
</organism>
<feature type="active site" description="Nucleophile" evidence="2">
    <location>
        <position position="15"/>
    </location>
</feature>
<sequence length="267" mass="27399">MEASFFSGHDALLCDLDGVVYAGAGAIAGAVETLHELTERGVPVAFVTNNASRSPQSVAEHLAELGITATAEQIFGAAAAGVRLLQGMELPPGSAVLVIGSDYLRGLVSEAGFRVVSRADEQPAAVIQGFDPSVGWADLAQAAYAIQAGAVWVATNTDLTIPRAEGIAPGNGSLVQAVSQATGVIPPAAGKPQPLLFQWAAEQLGAQRPLVVGDRLDTDILGGNRAGFTTALVLTGVDSRESAAAVPQDQRPQVIVQSLDELLGERS</sequence>
<dbReference type="STRING" id="574650.SAMN04487966_104273"/>
<dbReference type="PIRSF" id="PIRSF000915">
    <property type="entry name" value="PGP-type_phosphatase"/>
    <property type="match status" value="1"/>
</dbReference>
<feature type="binding site" evidence="4">
    <location>
        <position position="214"/>
    </location>
    <ligand>
        <name>Mg(2+)</name>
        <dbReference type="ChEBI" id="CHEBI:18420"/>
    </ligand>
</feature>
<feature type="active site" description="Proton donor" evidence="2">
    <location>
        <position position="17"/>
    </location>
</feature>
<comment type="cofactor">
    <cofactor evidence="4">
        <name>Mg(2+)</name>
        <dbReference type="ChEBI" id="CHEBI:18420"/>
    </cofactor>
    <text evidence="4">Divalent metal ions. Mg(2+) is the most effective.</text>
</comment>
<evidence type="ECO:0000256" key="4">
    <source>
        <dbReference type="PIRSR" id="PIRSR000915-3"/>
    </source>
</evidence>
<proteinExistence type="inferred from homology"/>
<reference evidence="5 6" key="1">
    <citation type="submission" date="2016-10" db="EMBL/GenBank/DDBJ databases">
        <authorList>
            <person name="de Groot N.N."/>
        </authorList>
    </citation>
    <scope>NUCLEOTIDE SEQUENCE [LARGE SCALE GENOMIC DNA]</scope>
    <source>
        <strain evidence="5 6">CGMCC 1.7054</strain>
    </source>
</reference>
<comment type="similarity">
    <text evidence="1">Belongs to the HAD-like hydrolase superfamily.</text>
</comment>
<evidence type="ECO:0000256" key="3">
    <source>
        <dbReference type="PIRSR" id="PIRSR000915-2"/>
    </source>
</evidence>
<dbReference type="GO" id="GO:0005737">
    <property type="term" value="C:cytoplasm"/>
    <property type="evidence" value="ECO:0007669"/>
    <property type="project" value="TreeGrafter"/>
</dbReference>